<reference evidence="9" key="1">
    <citation type="submission" date="2019-09" db="EMBL/GenBank/DDBJ databases">
        <title>Antimicrobial potential of Antarctic Bacteria.</title>
        <authorList>
            <person name="Benaud N."/>
            <person name="Edwards R.J."/>
            <person name="Ferrari B.C."/>
        </authorList>
    </citation>
    <scope>NUCLEOTIDE SEQUENCE [LARGE SCALE GENOMIC DNA]</scope>
    <source>
        <strain evidence="9">INR9</strain>
    </source>
</reference>
<evidence type="ECO:0000256" key="6">
    <source>
        <dbReference type="RuleBase" id="RU362079"/>
    </source>
</evidence>
<evidence type="ECO:0000256" key="3">
    <source>
        <dbReference type="ARBA" id="ARBA00005708"/>
    </source>
</evidence>
<dbReference type="Pfam" id="PF02152">
    <property type="entry name" value="FolB"/>
    <property type="match status" value="1"/>
</dbReference>
<comment type="catalytic activity">
    <reaction evidence="1 6">
        <text>7,8-dihydroneopterin = 6-hydroxymethyl-7,8-dihydropterin + glycolaldehyde</text>
        <dbReference type="Rhea" id="RHEA:10540"/>
        <dbReference type="ChEBI" id="CHEBI:17001"/>
        <dbReference type="ChEBI" id="CHEBI:17071"/>
        <dbReference type="ChEBI" id="CHEBI:44841"/>
        <dbReference type="EC" id="4.1.2.25"/>
    </reaction>
</comment>
<dbReference type="CDD" id="cd00534">
    <property type="entry name" value="DHNA_DHNTPE"/>
    <property type="match status" value="1"/>
</dbReference>
<evidence type="ECO:0000256" key="5">
    <source>
        <dbReference type="ARBA" id="ARBA00023239"/>
    </source>
</evidence>
<protein>
    <recommendedName>
        <fullName evidence="6">7,8-dihydroneopterin aldolase</fullName>
        <ecNumber evidence="6">4.1.2.25</ecNumber>
    </recommendedName>
</protein>
<dbReference type="UniPathway" id="UPA00077">
    <property type="reaction ID" value="UER00154"/>
</dbReference>
<dbReference type="PANTHER" id="PTHR42844:SF1">
    <property type="entry name" value="DIHYDRONEOPTERIN ALDOLASE 1-RELATED"/>
    <property type="match status" value="1"/>
</dbReference>
<evidence type="ECO:0000259" key="7">
    <source>
        <dbReference type="SMART" id="SM00905"/>
    </source>
</evidence>
<dbReference type="NCBIfam" id="TIGR00525">
    <property type="entry name" value="folB"/>
    <property type="match status" value="1"/>
</dbReference>
<dbReference type="GO" id="GO:0046654">
    <property type="term" value="P:tetrahydrofolate biosynthetic process"/>
    <property type="evidence" value="ECO:0007669"/>
    <property type="project" value="UniProtKB-UniRule"/>
</dbReference>
<keyword evidence="4 6" id="KW-0289">Folate biosynthesis</keyword>
<proteinExistence type="inferred from homology"/>
<dbReference type="SMART" id="SM00905">
    <property type="entry name" value="FolB"/>
    <property type="match status" value="1"/>
</dbReference>
<evidence type="ECO:0000256" key="4">
    <source>
        <dbReference type="ARBA" id="ARBA00022909"/>
    </source>
</evidence>
<dbReference type="EC" id="4.1.2.25" evidence="6"/>
<dbReference type="EMBL" id="CP043641">
    <property type="protein sequence ID" value="QNE36788.1"/>
    <property type="molecule type" value="Genomic_DNA"/>
</dbReference>
<dbReference type="SUPFAM" id="SSF55620">
    <property type="entry name" value="Tetrahydrobiopterin biosynthesis enzymes-like"/>
    <property type="match status" value="1"/>
</dbReference>
<comment type="pathway">
    <text evidence="2 6">Cofactor biosynthesis; tetrahydrofolate biosynthesis; 2-amino-4-hydroxy-6-hydroxymethyl-7,8-dihydropteridine diphosphate from 7,8-dihydroneopterin triphosphate: step 3/4.</text>
</comment>
<gene>
    <name evidence="8" type="primary">folB</name>
    <name evidence="8" type="ORF">F1C12_17810</name>
</gene>
<evidence type="ECO:0000313" key="9">
    <source>
        <dbReference type="Proteomes" id="UP000515511"/>
    </source>
</evidence>
<feature type="domain" description="Dihydroneopterin aldolase/epimerase" evidence="7">
    <location>
        <begin position="17"/>
        <end position="129"/>
    </location>
</feature>
<dbReference type="GO" id="GO:0046656">
    <property type="term" value="P:folic acid biosynthetic process"/>
    <property type="evidence" value="ECO:0007669"/>
    <property type="project" value="UniProtKB-UniRule"/>
</dbReference>
<name>A0A7G6YE73_9MICO</name>
<dbReference type="Proteomes" id="UP000515511">
    <property type="component" value="Chromosome"/>
</dbReference>
<comment type="similarity">
    <text evidence="3 6">Belongs to the DHNA family.</text>
</comment>
<dbReference type="PANTHER" id="PTHR42844">
    <property type="entry name" value="DIHYDRONEOPTERIN ALDOLASE 1-RELATED"/>
    <property type="match status" value="1"/>
</dbReference>
<dbReference type="Gene3D" id="3.30.1130.10">
    <property type="match status" value="1"/>
</dbReference>
<organism evidence="8 9">
    <name type="scientific">Leifsonia shinshuensis</name>
    <dbReference type="NCBI Taxonomy" id="150026"/>
    <lineage>
        <taxon>Bacteria</taxon>
        <taxon>Bacillati</taxon>
        <taxon>Actinomycetota</taxon>
        <taxon>Actinomycetes</taxon>
        <taxon>Micrococcales</taxon>
        <taxon>Microbacteriaceae</taxon>
        <taxon>Leifsonia</taxon>
    </lineage>
</organism>
<keyword evidence="5 6" id="KW-0456">Lyase</keyword>
<dbReference type="FunFam" id="3.30.1130.10:FF:000003">
    <property type="entry name" value="7,8-dihydroneopterin aldolase"/>
    <property type="match status" value="1"/>
</dbReference>
<dbReference type="AlphaFoldDB" id="A0A7G6YE73"/>
<dbReference type="InterPro" id="IPR043133">
    <property type="entry name" value="GTP-CH-I_C/QueF"/>
</dbReference>
<comment type="function">
    <text evidence="6">Catalyzes the conversion of 7,8-dihydroneopterin to 6-hydroxymethyl-7,8-dihydropterin.</text>
</comment>
<dbReference type="InterPro" id="IPR006157">
    <property type="entry name" value="FolB_dom"/>
</dbReference>
<dbReference type="KEGG" id="lse:F1C12_17810"/>
<dbReference type="GO" id="GO:0005737">
    <property type="term" value="C:cytoplasm"/>
    <property type="evidence" value="ECO:0007669"/>
    <property type="project" value="TreeGrafter"/>
</dbReference>
<accession>A0A7G6YE73</accession>
<dbReference type="RefSeq" id="WP_185276226.1">
    <property type="nucleotide sequence ID" value="NZ_CP043641.1"/>
</dbReference>
<evidence type="ECO:0000256" key="1">
    <source>
        <dbReference type="ARBA" id="ARBA00001353"/>
    </source>
</evidence>
<dbReference type="GO" id="GO:0004150">
    <property type="term" value="F:dihydroneopterin aldolase activity"/>
    <property type="evidence" value="ECO:0007669"/>
    <property type="project" value="UniProtKB-UniRule"/>
</dbReference>
<evidence type="ECO:0000313" key="8">
    <source>
        <dbReference type="EMBL" id="QNE36788.1"/>
    </source>
</evidence>
<dbReference type="InterPro" id="IPR006156">
    <property type="entry name" value="Dihydroneopterin_aldolase"/>
</dbReference>
<evidence type="ECO:0000256" key="2">
    <source>
        <dbReference type="ARBA" id="ARBA00005013"/>
    </source>
</evidence>
<sequence length="132" mass="14195">MTDSAAVSVSRTPTDAIVLTGLRVRAHHGVFDFERENGQDFVVDVTAHLDLSPSAASDDLARTVHYGELANEIADAVRRDPVDLIETVAERVAGVVLAHDPVHSVEVTVHKPDAPIEVPFGDVAVRILRGRS</sequence>
<dbReference type="NCBIfam" id="TIGR00526">
    <property type="entry name" value="folB_dom"/>
    <property type="match status" value="1"/>
</dbReference>